<evidence type="ECO:0000313" key="3">
    <source>
        <dbReference type="Proteomes" id="UP001162905"/>
    </source>
</evidence>
<protein>
    <recommendedName>
        <fullName evidence="4">DUF3077 domain-containing protein</fullName>
    </recommendedName>
</protein>
<sequence length="118" mass="12629">MLHPKSNTETQKAQDPVTDVMPFRAIDSDGGRIFQVASGICVIDALEDSSCLLSEILLFIRDYSNQDSGLKISAVHVIEDILINAKAIVDASTSGLMASQRSAPQNLEMPNRGARGAA</sequence>
<reference evidence="2" key="1">
    <citation type="submission" date="2022-01" db="EMBL/GenBank/DDBJ databases">
        <title>Pseudomonas sp. nov. isolated from Antarctic regolith.</title>
        <authorList>
            <person name="Novakova D."/>
            <person name="Sedlar K."/>
        </authorList>
    </citation>
    <scope>NUCLEOTIDE SEQUENCE</scope>
    <source>
        <strain evidence="2">P2647</strain>
    </source>
</reference>
<name>A0ABS9IDV8_9PSED</name>
<evidence type="ECO:0000313" key="2">
    <source>
        <dbReference type="EMBL" id="MCF7545627.1"/>
    </source>
</evidence>
<gene>
    <name evidence="2" type="ORF">L4G47_25900</name>
</gene>
<keyword evidence="3" id="KW-1185">Reference proteome</keyword>
<organism evidence="2 3">
    <name type="scientific">Pseudomonas petrae</name>
    <dbReference type="NCBI Taxonomy" id="2912190"/>
    <lineage>
        <taxon>Bacteria</taxon>
        <taxon>Pseudomonadati</taxon>
        <taxon>Pseudomonadota</taxon>
        <taxon>Gammaproteobacteria</taxon>
        <taxon>Pseudomonadales</taxon>
        <taxon>Pseudomonadaceae</taxon>
        <taxon>Pseudomonas</taxon>
    </lineage>
</organism>
<dbReference type="RefSeq" id="WP_237254923.1">
    <property type="nucleotide sequence ID" value="NZ_JAKJXF010000004.1"/>
</dbReference>
<dbReference type="Proteomes" id="UP001162905">
    <property type="component" value="Unassembled WGS sequence"/>
</dbReference>
<feature type="region of interest" description="Disordered" evidence="1">
    <location>
        <begin position="99"/>
        <end position="118"/>
    </location>
</feature>
<dbReference type="EMBL" id="JAKJXH010000054">
    <property type="protein sequence ID" value="MCF7545627.1"/>
    <property type="molecule type" value="Genomic_DNA"/>
</dbReference>
<evidence type="ECO:0008006" key="4">
    <source>
        <dbReference type="Google" id="ProtNLM"/>
    </source>
</evidence>
<proteinExistence type="predicted"/>
<comment type="caution">
    <text evidence="2">The sequence shown here is derived from an EMBL/GenBank/DDBJ whole genome shotgun (WGS) entry which is preliminary data.</text>
</comment>
<evidence type="ECO:0000256" key="1">
    <source>
        <dbReference type="SAM" id="MobiDB-lite"/>
    </source>
</evidence>
<accession>A0ABS9IDV8</accession>